<dbReference type="Proteomes" id="UP001241758">
    <property type="component" value="Unassembled WGS sequence"/>
</dbReference>
<accession>A0ABT6WJC0</accession>
<organism evidence="2 3">
    <name type="scientific">Actinoplanes sandaracinus</name>
    <dbReference type="NCBI Taxonomy" id="3045177"/>
    <lineage>
        <taxon>Bacteria</taxon>
        <taxon>Bacillati</taxon>
        <taxon>Actinomycetota</taxon>
        <taxon>Actinomycetes</taxon>
        <taxon>Micromonosporales</taxon>
        <taxon>Micromonosporaceae</taxon>
        <taxon>Actinoplanes</taxon>
    </lineage>
</organism>
<keyword evidence="1" id="KW-1133">Transmembrane helix</keyword>
<gene>
    <name evidence="2" type="ORF">QLQ12_14570</name>
</gene>
<dbReference type="EMBL" id="JASCTH010000008">
    <property type="protein sequence ID" value="MDI6099823.1"/>
    <property type="molecule type" value="Genomic_DNA"/>
</dbReference>
<evidence type="ECO:0000256" key="1">
    <source>
        <dbReference type="SAM" id="Phobius"/>
    </source>
</evidence>
<evidence type="ECO:0000313" key="2">
    <source>
        <dbReference type="EMBL" id="MDI6099823.1"/>
    </source>
</evidence>
<reference evidence="2 3" key="1">
    <citation type="submission" date="2023-05" db="EMBL/GenBank/DDBJ databases">
        <title>Actinoplanes sp. NEAU-A12 genome sequencing.</title>
        <authorList>
            <person name="Wang Z.-S."/>
        </authorList>
    </citation>
    <scope>NUCLEOTIDE SEQUENCE [LARGE SCALE GENOMIC DNA]</scope>
    <source>
        <strain evidence="2 3">NEAU-A12</strain>
    </source>
</reference>
<dbReference type="Pfam" id="PF15956">
    <property type="entry name" value="DUF4760"/>
    <property type="match status" value="1"/>
</dbReference>
<name>A0ABT6WJC0_9ACTN</name>
<comment type="caution">
    <text evidence="2">The sequence shown here is derived from an EMBL/GenBank/DDBJ whole genome shotgun (WGS) entry which is preliminary data.</text>
</comment>
<evidence type="ECO:0000313" key="3">
    <source>
        <dbReference type="Proteomes" id="UP001241758"/>
    </source>
</evidence>
<sequence length="165" mass="19114">MEIIAGIVGAILGALGTMIVARLESRRTGRLKAVYDLYARWHSSEMNYARIRAHHVFHSEQQNRVPKSYWQINESLWAGGREDDWIAIQLVIHYFESCGELLEEGAIDRSLFQRMMGRYASYWIDRYIHPLWFRSLEPDDGAELGWYTKIACLRENLGPGVPLKA</sequence>
<proteinExistence type="predicted"/>
<dbReference type="RefSeq" id="WP_282760208.1">
    <property type="nucleotide sequence ID" value="NZ_JASCTH010000008.1"/>
</dbReference>
<protein>
    <recommendedName>
        <fullName evidence="4">DUF4760 domain-containing protein</fullName>
    </recommendedName>
</protein>
<keyword evidence="3" id="KW-1185">Reference proteome</keyword>
<dbReference type="InterPro" id="IPR031876">
    <property type="entry name" value="DUF4760"/>
</dbReference>
<keyword evidence="1" id="KW-0472">Membrane</keyword>
<keyword evidence="1" id="KW-0812">Transmembrane</keyword>
<evidence type="ECO:0008006" key="4">
    <source>
        <dbReference type="Google" id="ProtNLM"/>
    </source>
</evidence>
<feature type="transmembrane region" description="Helical" evidence="1">
    <location>
        <begin position="6"/>
        <end position="23"/>
    </location>
</feature>